<dbReference type="AlphaFoldDB" id="A0A382MRQ7"/>
<dbReference type="PANTHER" id="PTHR30508">
    <property type="entry name" value="FES CLUSTER ASSEMBLY PROTEIN SUF"/>
    <property type="match status" value="1"/>
</dbReference>
<name>A0A382MRQ7_9ZZZZ</name>
<reference evidence="2" key="1">
    <citation type="submission" date="2018-05" db="EMBL/GenBank/DDBJ databases">
        <authorList>
            <person name="Lanie J.A."/>
            <person name="Ng W.-L."/>
            <person name="Kazmierczak K.M."/>
            <person name="Andrzejewski T.M."/>
            <person name="Davidsen T.M."/>
            <person name="Wayne K.J."/>
            <person name="Tettelin H."/>
            <person name="Glass J.I."/>
            <person name="Rusch D."/>
            <person name="Podicherti R."/>
            <person name="Tsui H.-C.T."/>
            <person name="Winkler M.E."/>
        </authorList>
    </citation>
    <scope>NUCLEOTIDE SEQUENCE</scope>
</reference>
<dbReference type="InterPro" id="IPR045595">
    <property type="entry name" value="SufBD_N"/>
</dbReference>
<feature type="non-terminal residue" evidence="2">
    <location>
        <position position="248"/>
    </location>
</feature>
<accession>A0A382MRQ7</accession>
<dbReference type="EMBL" id="UINC01095538">
    <property type="protein sequence ID" value="SVC51703.1"/>
    <property type="molecule type" value="Genomic_DNA"/>
</dbReference>
<gene>
    <name evidence="2" type="ORF">METZ01_LOCUS304557</name>
</gene>
<dbReference type="Pfam" id="PF19295">
    <property type="entry name" value="SufBD_N"/>
    <property type="match status" value="1"/>
</dbReference>
<protein>
    <recommendedName>
        <fullName evidence="1">SUF system FeS cluster assembly SufBD N-terminal domain-containing protein</fullName>
    </recommendedName>
</protein>
<evidence type="ECO:0000259" key="1">
    <source>
        <dbReference type="Pfam" id="PF19295"/>
    </source>
</evidence>
<dbReference type="InterPro" id="IPR055346">
    <property type="entry name" value="Fe-S_cluster_assembly_SufBD"/>
</dbReference>
<organism evidence="2">
    <name type="scientific">marine metagenome</name>
    <dbReference type="NCBI Taxonomy" id="408172"/>
    <lineage>
        <taxon>unclassified sequences</taxon>
        <taxon>metagenomes</taxon>
        <taxon>ecological metagenomes</taxon>
    </lineage>
</organism>
<proteinExistence type="predicted"/>
<dbReference type="SUPFAM" id="SSF101960">
    <property type="entry name" value="Stabilizer of iron transporter SufD"/>
    <property type="match status" value="1"/>
</dbReference>
<dbReference type="InterPro" id="IPR037284">
    <property type="entry name" value="SUF_FeS_clus_asmbl_SufBD_sf"/>
</dbReference>
<feature type="domain" description="SUF system FeS cluster assembly SufBD N-terminal" evidence="1">
    <location>
        <begin position="123"/>
        <end position="199"/>
    </location>
</feature>
<sequence length="248" mass="28405">MKQSTINPSEEYKYGFTTDIESIRAPKGLNEDVIKFISNIKKEPHWMLEWRLRAYSRLKNLKEPNWQKPKYPKIDYQDLYYYSAPKSSENKPKSLDEVDPKLIETYNKLGISLKEQEKLSGVAVDAVFDSVSVATTFKDKLTEKGIIFCPISEAIQKHPDLVKKYIGSVIPITDHYFATLNSAVFTDGSFVYIPEGVRCPMELSTYFRINASETGQFERTLIIADKGSYVSYLEGCTAPMRDENQLHA</sequence>
<dbReference type="GO" id="GO:0016226">
    <property type="term" value="P:iron-sulfur cluster assembly"/>
    <property type="evidence" value="ECO:0007669"/>
    <property type="project" value="InterPro"/>
</dbReference>
<dbReference type="PANTHER" id="PTHR30508:SF1">
    <property type="entry name" value="UPF0051 PROTEIN ABCI8, CHLOROPLASTIC-RELATED"/>
    <property type="match status" value="1"/>
</dbReference>
<evidence type="ECO:0000313" key="2">
    <source>
        <dbReference type="EMBL" id="SVC51703.1"/>
    </source>
</evidence>